<keyword evidence="11" id="KW-0393">Immunoglobulin domain</keyword>
<dbReference type="AlphaFoldDB" id="A0AA40LT72"/>
<dbReference type="FunFam" id="2.60.40.10:FF:000194">
    <property type="entry name" value="Intercellular adhesion molecule 1"/>
    <property type="match status" value="1"/>
</dbReference>
<evidence type="ECO:0000256" key="6">
    <source>
        <dbReference type="ARBA" id="ARBA00022889"/>
    </source>
</evidence>
<comment type="subcellular location">
    <subcellularLocation>
        <location evidence="1">Membrane</location>
        <topology evidence="1">Single-pass type I membrane protein</topology>
    </subcellularLocation>
</comment>
<feature type="domain" description="Ig-like" evidence="15">
    <location>
        <begin position="604"/>
        <end position="692"/>
    </location>
</feature>
<evidence type="ECO:0000256" key="11">
    <source>
        <dbReference type="ARBA" id="ARBA00023319"/>
    </source>
</evidence>
<dbReference type="PROSITE" id="PS50835">
    <property type="entry name" value="IG_LIKE"/>
    <property type="match status" value="5"/>
</dbReference>
<evidence type="ECO:0000256" key="5">
    <source>
        <dbReference type="ARBA" id="ARBA00022737"/>
    </source>
</evidence>
<reference evidence="16" key="1">
    <citation type="submission" date="2023-06" db="EMBL/GenBank/DDBJ databases">
        <title>Reference genome for the Northern bat (Eptesicus nilssonii), a most northern bat species.</title>
        <authorList>
            <person name="Laine V.N."/>
            <person name="Pulliainen A.T."/>
            <person name="Lilley T.M."/>
        </authorList>
    </citation>
    <scope>NUCLEOTIDE SEQUENCE</scope>
    <source>
        <strain evidence="16">BLF_Eptnil</strain>
        <tissue evidence="16">Kidney</tissue>
    </source>
</reference>
<evidence type="ECO:0000256" key="13">
    <source>
        <dbReference type="SAM" id="Phobius"/>
    </source>
</evidence>
<keyword evidence="10" id="KW-0325">Glycoprotein</keyword>
<dbReference type="SUPFAM" id="SSF48726">
    <property type="entry name" value="Immunoglobulin"/>
    <property type="match status" value="8"/>
</dbReference>
<sequence length="947" mass="100078">MPGPLPGLLRALLGLWAALGLGLIGLSAVAQEPLWADLQPRVALVERGGSLWLNCSTNCPRPERGGLETSLRRNGTQRGLRWLARQLVDIREPETQPVCFFRCARRTLQARGLIRTFQRPDRVELMPLPAWQPVGQNFTLSCRVPGAGPRGSLTVPRARGAVLTAAVLARREDHGANFSCRAELDLRPHGLGLFENRSAPRMLRTFALSPEPPRLAAPRLLEVGSERPVSCSLDGLFPASEARVYLALGDQRLSPDIILEGDALRATATATASAEQEGARELVCSVTLGGESRDTWENVTVYSFPAPLLTLSEPSVPEGETVTVTCAAGARALVALDGVPAAVPGQPVQLQLNATVNDDRRSFSCDATLEVDGEILSKKESTELRVLCELSSRLPLPPAGPPPPVISKDLPSPWPFVEVEPSSRSTCSLLYPTSLPADAPRLDDSDCPRNWTWPEGPEQTLRCEARGNPAPSVHCARPDGGAVLALGLLGPITRALAGTYRCTAANVQGEAVKDVTLTVEYAPALDSVSCPERITWLEGTEASLSCVAHGVPPPNVSCVRSGEAEVIEGLLLVAREHAGTYRCEATNSRGSAAKEVAITVEYGPSFEELSCPSNWTWVEGSGRLFSCEVDGKPQPRVECIGSRGTTERVLLPLAPPDPSPRAPSIPSEPASGIYTCNATNQHGSMVKMVAVSVESPPKMDESTCPSHQTWLEGAEAVGPACAALGRPSPQVSCSREGGPWPQRIRVSRQDAGTYLCLATNAHGTDTRTITVGVEYRPVVAELAASPPGGVRPGGNFTLTCRAEAWPPAQISWRAPPGALNIGLSSNNSTLSPRRRVRVRGHQCTRAPARRITVRVTGPWLWVAVGGAVGGAALLATGAGLAFYVQSTACKKGEYNVQEAESSGEAVCLNGAGGGTGGNASAQGDTEPDGTAETPAGGEVFSIQLTSA</sequence>
<dbReference type="InterPro" id="IPR036179">
    <property type="entry name" value="Ig-like_dom_sf"/>
</dbReference>
<dbReference type="EMBL" id="JAULJE010000005">
    <property type="protein sequence ID" value="KAK1342779.1"/>
    <property type="molecule type" value="Genomic_DNA"/>
</dbReference>
<gene>
    <name evidence="16" type="ORF">QTO34_015545</name>
</gene>
<dbReference type="PANTHER" id="PTHR13771:SF9">
    <property type="entry name" value="INTERCELLULAR ADHESION MOLECULE 5"/>
    <property type="match status" value="1"/>
</dbReference>
<feature type="domain" description="Ig-like" evidence="15">
    <location>
        <begin position="440"/>
        <end position="518"/>
    </location>
</feature>
<evidence type="ECO:0000256" key="7">
    <source>
        <dbReference type="ARBA" id="ARBA00022989"/>
    </source>
</evidence>
<keyword evidence="3 13" id="KW-0812">Transmembrane</keyword>
<dbReference type="InterPro" id="IPR003598">
    <property type="entry name" value="Ig_sub2"/>
</dbReference>
<dbReference type="Pfam" id="PF21146">
    <property type="entry name" value="ICAM1_3_5_D2"/>
    <property type="match status" value="1"/>
</dbReference>
<feature type="transmembrane region" description="Helical" evidence="13">
    <location>
        <begin position="859"/>
        <end position="884"/>
    </location>
</feature>
<dbReference type="InterPro" id="IPR013783">
    <property type="entry name" value="Ig-like_fold"/>
</dbReference>
<keyword evidence="5" id="KW-0677">Repeat</keyword>
<dbReference type="Proteomes" id="UP001177744">
    <property type="component" value="Unassembled WGS sequence"/>
</dbReference>
<dbReference type="GO" id="GO:0005886">
    <property type="term" value="C:plasma membrane"/>
    <property type="evidence" value="ECO:0007669"/>
    <property type="project" value="TreeGrafter"/>
</dbReference>
<comment type="caution">
    <text evidence="16">The sequence shown here is derived from an EMBL/GenBank/DDBJ whole genome shotgun (WGS) entry which is preliminary data.</text>
</comment>
<evidence type="ECO:0000256" key="8">
    <source>
        <dbReference type="ARBA" id="ARBA00023136"/>
    </source>
</evidence>
<dbReference type="SMART" id="SM00409">
    <property type="entry name" value="IG"/>
    <property type="match status" value="5"/>
</dbReference>
<dbReference type="Gene3D" id="2.60.40.10">
    <property type="entry name" value="Immunoglobulins"/>
    <property type="match status" value="9"/>
</dbReference>
<dbReference type="InterPro" id="IPR013768">
    <property type="entry name" value="ICAM_N"/>
</dbReference>
<evidence type="ECO:0000313" key="16">
    <source>
        <dbReference type="EMBL" id="KAK1342779.1"/>
    </source>
</evidence>
<dbReference type="FunFam" id="2.60.40.10:FF:000648">
    <property type="entry name" value="Intercellular adhesion molecule 1"/>
    <property type="match status" value="1"/>
</dbReference>
<feature type="domain" description="Ig-like" evidence="15">
    <location>
        <begin position="697"/>
        <end position="770"/>
    </location>
</feature>
<dbReference type="InterPro" id="IPR003987">
    <property type="entry name" value="ICAM_VCAM_N"/>
</dbReference>
<evidence type="ECO:0000256" key="4">
    <source>
        <dbReference type="ARBA" id="ARBA00022729"/>
    </source>
</evidence>
<evidence type="ECO:0000256" key="1">
    <source>
        <dbReference type="ARBA" id="ARBA00004479"/>
    </source>
</evidence>
<feature type="region of interest" description="Disordered" evidence="12">
    <location>
        <begin position="913"/>
        <end position="938"/>
    </location>
</feature>
<keyword evidence="4 14" id="KW-0732">Signal</keyword>
<evidence type="ECO:0000313" key="17">
    <source>
        <dbReference type="Proteomes" id="UP001177744"/>
    </source>
</evidence>
<proteinExistence type="inferred from homology"/>
<dbReference type="InterPro" id="IPR003599">
    <property type="entry name" value="Ig_sub"/>
</dbReference>
<feature type="domain" description="Ig-like" evidence="15">
    <location>
        <begin position="523"/>
        <end position="599"/>
    </location>
</feature>
<keyword evidence="7 13" id="KW-1133">Transmembrane helix</keyword>
<dbReference type="InterPro" id="IPR048679">
    <property type="entry name" value="ICAM1_3_5_D2"/>
</dbReference>
<dbReference type="InterPro" id="IPR007110">
    <property type="entry name" value="Ig-like_dom"/>
</dbReference>
<evidence type="ECO:0000259" key="15">
    <source>
        <dbReference type="PROSITE" id="PS50835"/>
    </source>
</evidence>
<dbReference type="InterPro" id="IPR047012">
    <property type="entry name" value="ICAM_VCAM"/>
</dbReference>
<feature type="domain" description="Ig-like" evidence="15">
    <location>
        <begin position="777"/>
        <end position="812"/>
    </location>
</feature>
<evidence type="ECO:0000256" key="3">
    <source>
        <dbReference type="ARBA" id="ARBA00022692"/>
    </source>
</evidence>
<evidence type="ECO:0000256" key="9">
    <source>
        <dbReference type="ARBA" id="ARBA00023157"/>
    </source>
</evidence>
<organism evidence="16 17">
    <name type="scientific">Cnephaeus nilssonii</name>
    <name type="common">Northern bat</name>
    <name type="synonym">Eptesicus nilssonii</name>
    <dbReference type="NCBI Taxonomy" id="3371016"/>
    <lineage>
        <taxon>Eukaryota</taxon>
        <taxon>Metazoa</taxon>
        <taxon>Chordata</taxon>
        <taxon>Craniata</taxon>
        <taxon>Vertebrata</taxon>
        <taxon>Euteleostomi</taxon>
        <taxon>Mammalia</taxon>
        <taxon>Eutheria</taxon>
        <taxon>Laurasiatheria</taxon>
        <taxon>Chiroptera</taxon>
        <taxon>Yangochiroptera</taxon>
        <taxon>Vespertilionidae</taxon>
        <taxon>Cnephaeus</taxon>
    </lineage>
</organism>
<name>A0AA40LT72_CNENI</name>
<keyword evidence="9" id="KW-1015">Disulfide bond</keyword>
<dbReference type="FunFam" id="2.60.40.10:FF:000335">
    <property type="entry name" value="Intercellular adhesion molecule 5"/>
    <property type="match status" value="2"/>
</dbReference>
<comment type="similarity">
    <text evidence="2">Belongs to the immunoglobulin superfamily. ICAM family.</text>
</comment>
<dbReference type="SMART" id="SM00408">
    <property type="entry name" value="IGc2"/>
    <property type="match status" value="4"/>
</dbReference>
<protein>
    <recommendedName>
        <fullName evidence="15">Ig-like domain-containing protein</fullName>
    </recommendedName>
</protein>
<keyword evidence="8 13" id="KW-0472">Membrane</keyword>
<keyword evidence="17" id="KW-1185">Reference proteome</keyword>
<dbReference type="FunFam" id="2.60.40.10:FF:000459">
    <property type="entry name" value="Intercellular adhesion molecule 1"/>
    <property type="match status" value="1"/>
</dbReference>
<keyword evidence="6" id="KW-0130">Cell adhesion</keyword>
<dbReference type="GO" id="GO:0005178">
    <property type="term" value="F:integrin binding"/>
    <property type="evidence" value="ECO:0007669"/>
    <property type="project" value="InterPro"/>
</dbReference>
<dbReference type="Pfam" id="PF03921">
    <property type="entry name" value="ICAM_N"/>
    <property type="match status" value="1"/>
</dbReference>
<dbReference type="GO" id="GO:0098609">
    <property type="term" value="P:cell-cell adhesion"/>
    <property type="evidence" value="ECO:0007669"/>
    <property type="project" value="InterPro"/>
</dbReference>
<feature type="chain" id="PRO_5041455053" description="Ig-like domain-containing protein" evidence="14">
    <location>
        <begin position="31"/>
        <end position="947"/>
    </location>
</feature>
<dbReference type="PRINTS" id="PR01472">
    <property type="entry name" value="ICAMVCAM1"/>
</dbReference>
<evidence type="ECO:0000256" key="10">
    <source>
        <dbReference type="ARBA" id="ARBA00023180"/>
    </source>
</evidence>
<accession>A0AA40LT72</accession>
<feature type="signal peptide" evidence="14">
    <location>
        <begin position="1"/>
        <end position="30"/>
    </location>
</feature>
<evidence type="ECO:0000256" key="12">
    <source>
        <dbReference type="SAM" id="MobiDB-lite"/>
    </source>
</evidence>
<evidence type="ECO:0000256" key="14">
    <source>
        <dbReference type="SAM" id="SignalP"/>
    </source>
</evidence>
<dbReference type="PANTHER" id="PTHR13771">
    <property type="entry name" value="INTERCELLULAR ADHESION MOLECULE"/>
    <property type="match status" value="1"/>
</dbReference>
<evidence type="ECO:0000256" key="2">
    <source>
        <dbReference type="ARBA" id="ARBA00005925"/>
    </source>
</evidence>